<organism evidence="4 5">
    <name type="scientific">Maridesulfovibrio salexigens (strain ATCC 14822 / DSM 2638 / NCIMB 8403 / VKM B-1763)</name>
    <name type="common">Desulfovibrio salexigens</name>
    <dbReference type="NCBI Taxonomy" id="526222"/>
    <lineage>
        <taxon>Bacteria</taxon>
        <taxon>Pseudomonadati</taxon>
        <taxon>Thermodesulfobacteriota</taxon>
        <taxon>Desulfovibrionia</taxon>
        <taxon>Desulfovibrionales</taxon>
        <taxon>Desulfovibrionaceae</taxon>
        <taxon>Maridesulfovibrio</taxon>
    </lineage>
</organism>
<evidence type="ECO:0000256" key="2">
    <source>
        <dbReference type="ARBA" id="ARBA00022723"/>
    </source>
</evidence>
<protein>
    <submittedName>
        <fullName evidence="4">Hydrogenase formation HypD protein</fullName>
    </submittedName>
</protein>
<reference evidence="4 5" key="1">
    <citation type="submission" date="2009-06" db="EMBL/GenBank/DDBJ databases">
        <title>Complete sequence of Desulfovibrio salexigens DSM 2638.</title>
        <authorList>
            <consortium name="US DOE Joint Genome Institute"/>
            <person name="Lucas S."/>
            <person name="Copeland A."/>
            <person name="Lapidus A."/>
            <person name="Glavina del Rio T."/>
            <person name="Tice H."/>
            <person name="Bruce D."/>
            <person name="Goodwin L."/>
            <person name="Pitluck S."/>
            <person name="Munk A.C."/>
            <person name="Brettin T."/>
            <person name="Detter J.C."/>
            <person name="Han C."/>
            <person name="Tapia R."/>
            <person name="Larimer F."/>
            <person name="Land M."/>
            <person name="Hauser L."/>
            <person name="Kyrpides N."/>
            <person name="Anderson I."/>
            <person name="Wall J.D."/>
            <person name="Arkin A.P."/>
            <person name="Dehal P."/>
            <person name="Chivian D."/>
            <person name="Giles B."/>
            <person name="Hazen T.C."/>
        </authorList>
    </citation>
    <scope>NUCLEOTIDE SEQUENCE [LARGE SCALE GENOMIC DNA]</scope>
    <source>
        <strain evidence="5">ATCC 14822 / DSM 2638 / NCIMB 8403 / VKM B-1763</strain>
    </source>
</reference>
<dbReference type="KEGG" id="dsa:Desal_1165"/>
<dbReference type="PANTHER" id="PTHR30149:SF0">
    <property type="entry name" value="HYDROGENASE MATURATION FACTOR HYPD"/>
    <property type="match status" value="1"/>
</dbReference>
<dbReference type="InterPro" id="IPR002780">
    <property type="entry name" value="Hyd_form_HypD"/>
</dbReference>
<comment type="similarity">
    <text evidence="1">Belongs to the HypD family.</text>
</comment>
<dbReference type="NCBIfam" id="TIGR00075">
    <property type="entry name" value="hypD"/>
    <property type="match status" value="1"/>
</dbReference>
<keyword evidence="5" id="KW-1185">Reference proteome</keyword>
<dbReference type="GO" id="GO:0051539">
    <property type="term" value="F:4 iron, 4 sulfur cluster binding"/>
    <property type="evidence" value="ECO:0007669"/>
    <property type="project" value="TreeGrafter"/>
</dbReference>
<name>C6C165_MARSD</name>
<dbReference type="GO" id="GO:0005506">
    <property type="term" value="F:iron ion binding"/>
    <property type="evidence" value="ECO:0007669"/>
    <property type="project" value="TreeGrafter"/>
</dbReference>
<dbReference type="RefSeq" id="WP_015851047.1">
    <property type="nucleotide sequence ID" value="NC_012881.1"/>
</dbReference>
<dbReference type="GO" id="GO:0070025">
    <property type="term" value="F:carbon monoxide binding"/>
    <property type="evidence" value="ECO:0007669"/>
    <property type="project" value="TreeGrafter"/>
</dbReference>
<evidence type="ECO:0000313" key="5">
    <source>
        <dbReference type="Proteomes" id="UP000002601"/>
    </source>
</evidence>
<dbReference type="Proteomes" id="UP000002601">
    <property type="component" value="Chromosome"/>
</dbReference>
<dbReference type="EMBL" id="CP001649">
    <property type="protein sequence ID" value="ACS79228.1"/>
    <property type="molecule type" value="Genomic_DNA"/>
</dbReference>
<dbReference type="InterPro" id="IPR042243">
    <property type="entry name" value="HypD_1"/>
</dbReference>
<dbReference type="GO" id="GO:0051604">
    <property type="term" value="P:protein maturation"/>
    <property type="evidence" value="ECO:0007669"/>
    <property type="project" value="TreeGrafter"/>
</dbReference>
<evidence type="ECO:0000256" key="3">
    <source>
        <dbReference type="ARBA" id="ARBA00023004"/>
    </source>
</evidence>
<accession>C6C165</accession>
<dbReference type="Pfam" id="PF01924">
    <property type="entry name" value="HypD"/>
    <property type="match status" value="1"/>
</dbReference>
<dbReference type="HOGENOM" id="CLU_048562_1_0_7"/>
<dbReference type="PIRSF" id="PIRSF005622">
    <property type="entry name" value="Hydrgn_mat_hypD"/>
    <property type="match status" value="1"/>
</dbReference>
<dbReference type="Gene3D" id="6.10.20.100">
    <property type="match status" value="1"/>
</dbReference>
<dbReference type="InterPro" id="IPR042244">
    <property type="entry name" value="HypD_2_sf"/>
</dbReference>
<evidence type="ECO:0000313" key="4">
    <source>
        <dbReference type="EMBL" id="ACS79228.1"/>
    </source>
</evidence>
<dbReference type="PANTHER" id="PTHR30149">
    <property type="entry name" value="HYDROGENASE PROTEIN ASSEMBLY PROTEIN HYPD"/>
    <property type="match status" value="1"/>
</dbReference>
<keyword evidence="2" id="KW-0479">Metal-binding</keyword>
<sequence>MSLEILDKFNDPGLCKELLACLRDELDEEIRFMEVCGTHTVSIFRSGLHSVLPKEVVHLSGPGCPVCVTHESEVNAFLDLAGKDGVIVATFGDLIKVPGDKGHCLKNAQADGARVEIIYSPFDALELARNNPDSTVVFLGVGFETTAPTIAATVLMAQQQGLENFKVLSFHKLVPPALDVLISDPETRIDGFILPGHVSTVIGIHPYDFIGEKYGKPSVVTGFDPVDILQALLMMVRASGQEHPAIQNQYVRGVSENGNPKAVEVMYQVFEESDALWRGIGMIPGSGLEFRAEFEKYDAKKVFDLNIGECPPLKGCKCGEVLKGKMTPEKCPLFGKACTPAKPVGPCMVSTEGSCAAYFKYKVD</sequence>
<dbReference type="Gene3D" id="3.40.50.11750">
    <property type="entry name" value="HypD, alpha/beta domain 1"/>
    <property type="match status" value="2"/>
</dbReference>
<dbReference type="eggNOG" id="COG0409">
    <property type="taxonomic scope" value="Bacteria"/>
</dbReference>
<gene>
    <name evidence="4" type="ordered locus">Desal_1165</name>
</gene>
<proteinExistence type="inferred from homology"/>
<keyword evidence="3" id="KW-0408">Iron</keyword>
<dbReference type="STRING" id="526222.Desal_1165"/>
<dbReference type="AlphaFoldDB" id="C6C165"/>
<dbReference type="OrthoDB" id="9770424at2"/>
<evidence type="ECO:0000256" key="1">
    <source>
        <dbReference type="ARBA" id="ARBA00007888"/>
    </source>
</evidence>